<dbReference type="SMART" id="SM00283">
    <property type="entry name" value="MA"/>
    <property type="match status" value="1"/>
</dbReference>
<evidence type="ECO:0000256" key="4">
    <source>
        <dbReference type="ARBA" id="ARBA00022989"/>
    </source>
</evidence>
<accession>A0ABQ2PQC1</accession>
<evidence type="ECO:0000256" key="1">
    <source>
        <dbReference type="ARBA" id="ARBA00004651"/>
    </source>
</evidence>
<protein>
    <submittedName>
        <fullName evidence="12">Methyl-accepting chemotaxis protein 4</fullName>
    </submittedName>
</protein>
<keyword evidence="5 9" id="KW-0472">Membrane</keyword>
<evidence type="ECO:0000259" key="11">
    <source>
        <dbReference type="PROSITE" id="PS50885"/>
    </source>
</evidence>
<dbReference type="InterPro" id="IPR003660">
    <property type="entry name" value="HAMP_dom"/>
</dbReference>
<evidence type="ECO:0000256" key="7">
    <source>
        <dbReference type="ARBA" id="ARBA00029447"/>
    </source>
</evidence>
<keyword evidence="2" id="KW-1003">Cell membrane</keyword>
<sequence>MFNNMGIRARMRVLLGCMLMGLVLISGLGLLSLRSSLVSARQSQVQHMVQSAISIMKYYHDQETAGKLTREQAIHAAGMAIQSATYNDGKDYFFVFDYNNVERFISNPKLLNKDMSNVADADGVLFVPEMVKAARKGGGFVSYSFPRPGSTDPKPKISYAQAFDDWQLVVGTGVYVDDITTAFWEETAKQLVYIVIVLVLLGVVASVLVRSVLKQLGGEPAYASEVVRRIAAGDLSVAVRTESRDEGSLLAGIQRMANSLRDLIRQIHDNAGEAGQLTQEVANAANKVASGSDSQSDATRSMAAAIEEMTTSISVVADSAGEASRLSGEAGEQAREGSRIIEGTSNKINHISGIVADSAASIGALGEQTDSIASIMQMIREVADQTNLLALNAAIEAARAGEAGRGFAVVADEVRKLAERTSSATAEISGKIDAIRSASQDATVRMGSVVTEVAHGVEMAGVASTAIASIRDDAGRVVTSANQISEALREQSSASHAIASHVEDIANMAEQNSSNARRVADASQRLDQIMRGLKDSVGQFRV</sequence>
<evidence type="ECO:0000259" key="10">
    <source>
        <dbReference type="PROSITE" id="PS50111"/>
    </source>
</evidence>
<name>A0ABQ2PQC1_9NEIS</name>
<dbReference type="EMBL" id="BMLY01000005">
    <property type="protein sequence ID" value="GGP27187.1"/>
    <property type="molecule type" value="Genomic_DNA"/>
</dbReference>
<evidence type="ECO:0000256" key="3">
    <source>
        <dbReference type="ARBA" id="ARBA00022692"/>
    </source>
</evidence>
<evidence type="ECO:0000256" key="6">
    <source>
        <dbReference type="ARBA" id="ARBA00023224"/>
    </source>
</evidence>
<evidence type="ECO:0000313" key="12">
    <source>
        <dbReference type="EMBL" id="GGP27187.1"/>
    </source>
</evidence>
<dbReference type="Pfam" id="PF00015">
    <property type="entry name" value="MCPsignal"/>
    <property type="match status" value="1"/>
</dbReference>
<keyword evidence="13" id="KW-1185">Reference proteome</keyword>
<evidence type="ECO:0000256" key="8">
    <source>
        <dbReference type="PROSITE-ProRule" id="PRU00284"/>
    </source>
</evidence>
<dbReference type="Gene3D" id="3.30.450.20">
    <property type="entry name" value="PAS domain"/>
    <property type="match status" value="1"/>
</dbReference>
<feature type="domain" description="Methyl-accepting transducer" evidence="10">
    <location>
        <begin position="270"/>
        <end position="506"/>
    </location>
</feature>
<dbReference type="InterPro" id="IPR033480">
    <property type="entry name" value="sCache_2"/>
</dbReference>
<dbReference type="PANTHER" id="PTHR32089:SF119">
    <property type="entry name" value="METHYL-ACCEPTING CHEMOTAXIS PROTEIN CTPL"/>
    <property type="match status" value="1"/>
</dbReference>
<feature type="domain" description="HAMP" evidence="11">
    <location>
        <begin position="224"/>
        <end position="265"/>
    </location>
</feature>
<gene>
    <name evidence="12" type="primary">mcp4</name>
    <name evidence="12" type="ORF">GCM10010971_30060</name>
</gene>
<comment type="similarity">
    <text evidence="7">Belongs to the methyl-accepting chemotaxis (MCP) protein family.</text>
</comment>
<proteinExistence type="inferred from homology"/>
<keyword evidence="3 9" id="KW-0812">Transmembrane</keyword>
<dbReference type="Pfam" id="PF17200">
    <property type="entry name" value="sCache_2"/>
    <property type="match status" value="1"/>
</dbReference>
<evidence type="ECO:0000313" key="13">
    <source>
        <dbReference type="Proteomes" id="UP000621859"/>
    </source>
</evidence>
<evidence type="ECO:0000256" key="5">
    <source>
        <dbReference type="ARBA" id="ARBA00023136"/>
    </source>
</evidence>
<keyword evidence="6 8" id="KW-0807">Transducer</keyword>
<dbReference type="PROSITE" id="PS50885">
    <property type="entry name" value="HAMP"/>
    <property type="match status" value="1"/>
</dbReference>
<dbReference type="RefSeq" id="WP_188695580.1">
    <property type="nucleotide sequence ID" value="NZ_BMLY01000005.1"/>
</dbReference>
<dbReference type="InterPro" id="IPR004090">
    <property type="entry name" value="Chemotax_Me-accpt_rcpt"/>
</dbReference>
<dbReference type="Gene3D" id="1.10.287.950">
    <property type="entry name" value="Methyl-accepting chemotaxis protein"/>
    <property type="match status" value="1"/>
</dbReference>
<dbReference type="PRINTS" id="PR00260">
    <property type="entry name" value="CHEMTRNSDUCR"/>
</dbReference>
<comment type="caution">
    <text evidence="12">The sequence shown here is derived from an EMBL/GenBank/DDBJ whole genome shotgun (WGS) entry which is preliminary data.</text>
</comment>
<dbReference type="CDD" id="cd11386">
    <property type="entry name" value="MCP_signal"/>
    <property type="match status" value="1"/>
</dbReference>
<dbReference type="Proteomes" id="UP000621859">
    <property type="component" value="Unassembled WGS sequence"/>
</dbReference>
<comment type="subcellular location">
    <subcellularLocation>
        <location evidence="1">Cell membrane</location>
        <topology evidence="1">Multi-pass membrane protein</topology>
    </subcellularLocation>
</comment>
<dbReference type="InterPro" id="IPR004089">
    <property type="entry name" value="MCPsignal_dom"/>
</dbReference>
<dbReference type="SUPFAM" id="SSF58104">
    <property type="entry name" value="Methyl-accepting chemotaxis protein (MCP) signaling domain"/>
    <property type="match status" value="1"/>
</dbReference>
<evidence type="ECO:0000256" key="9">
    <source>
        <dbReference type="SAM" id="Phobius"/>
    </source>
</evidence>
<evidence type="ECO:0000256" key="2">
    <source>
        <dbReference type="ARBA" id="ARBA00022475"/>
    </source>
</evidence>
<keyword evidence="4 9" id="KW-1133">Transmembrane helix</keyword>
<reference evidence="13" key="1">
    <citation type="journal article" date="2019" name="Int. J. Syst. Evol. Microbiol.">
        <title>The Global Catalogue of Microorganisms (GCM) 10K type strain sequencing project: providing services to taxonomists for standard genome sequencing and annotation.</title>
        <authorList>
            <consortium name="The Broad Institute Genomics Platform"/>
            <consortium name="The Broad Institute Genome Sequencing Center for Infectious Disease"/>
            <person name="Wu L."/>
            <person name="Ma J."/>
        </authorList>
    </citation>
    <scope>NUCLEOTIDE SEQUENCE [LARGE SCALE GENOMIC DNA]</scope>
    <source>
        <strain evidence="13">CGMCC 1.8860</strain>
    </source>
</reference>
<dbReference type="PROSITE" id="PS50111">
    <property type="entry name" value="CHEMOTAXIS_TRANSDUC_2"/>
    <property type="match status" value="1"/>
</dbReference>
<dbReference type="SMART" id="SM01049">
    <property type="entry name" value="Cache_2"/>
    <property type="match status" value="1"/>
</dbReference>
<dbReference type="PANTHER" id="PTHR32089">
    <property type="entry name" value="METHYL-ACCEPTING CHEMOTAXIS PROTEIN MCPB"/>
    <property type="match status" value="1"/>
</dbReference>
<feature type="transmembrane region" description="Helical" evidence="9">
    <location>
        <begin position="191"/>
        <end position="209"/>
    </location>
</feature>
<organism evidence="12 13">
    <name type="scientific">Silvimonas amylolytica</name>
    <dbReference type="NCBI Taxonomy" id="449663"/>
    <lineage>
        <taxon>Bacteria</taxon>
        <taxon>Pseudomonadati</taxon>
        <taxon>Pseudomonadota</taxon>
        <taxon>Betaproteobacteria</taxon>
        <taxon>Neisseriales</taxon>
        <taxon>Chitinibacteraceae</taxon>
        <taxon>Silvimonas</taxon>
    </lineage>
</organism>